<keyword evidence="4 7" id="KW-0479">Metal-binding</keyword>
<dbReference type="GO" id="GO:0046872">
    <property type="term" value="F:metal ion binding"/>
    <property type="evidence" value="ECO:0007669"/>
    <property type="project" value="UniProtKB-KW"/>
</dbReference>
<dbReference type="STRING" id="1121014.N788_08790"/>
<comment type="pathway">
    <text evidence="2 7">Secondary metabolite metabolism; methylglyoxal degradation; (R)-lactate from methylglyoxal: step 2/2.</text>
</comment>
<gene>
    <name evidence="7" type="primary">gloB</name>
    <name evidence="9" type="ORF">N788_08790</name>
</gene>
<dbReference type="SUPFAM" id="SSF56281">
    <property type="entry name" value="Metallo-hydrolase/oxidoreductase"/>
    <property type="match status" value="1"/>
</dbReference>
<organism evidence="9 10">
    <name type="scientific">Arenimonas donghaensis DSM 18148 = HO3-R19</name>
    <dbReference type="NCBI Taxonomy" id="1121014"/>
    <lineage>
        <taxon>Bacteria</taxon>
        <taxon>Pseudomonadati</taxon>
        <taxon>Pseudomonadota</taxon>
        <taxon>Gammaproteobacteria</taxon>
        <taxon>Lysobacterales</taxon>
        <taxon>Lysobacteraceae</taxon>
        <taxon>Arenimonas</taxon>
    </lineage>
</organism>
<dbReference type="HAMAP" id="MF_01374">
    <property type="entry name" value="Glyoxalase_2"/>
    <property type="match status" value="1"/>
</dbReference>
<accession>A0A087MF97</accession>
<keyword evidence="5 7" id="KW-0378">Hydrolase</keyword>
<dbReference type="InterPro" id="IPR017782">
    <property type="entry name" value="Hydroxyacylglutathione_Hdrlase"/>
</dbReference>
<dbReference type="InterPro" id="IPR035680">
    <property type="entry name" value="Clx_II_MBL"/>
</dbReference>
<reference evidence="10" key="1">
    <citation type="submission" date="2013-08" db="EMBL/GenBank/DDBJ databases">
        <title>Genome sequencing of Arenimonas donghaensis.</title>
        <authorList>
            <person name="Chen F."/>
            <person name="Wang G."/>
        </authorList>
    </citation>
    <scope>NUCLEOTIDE SEQUENCE [LARGE SCALE GENOMIC DNA]</scope>
    <source>
        <strain evidence="10">HO3-R19</strain>
    </source>
</reference>
<dbReference type="PATRIC" id="fig|1121014.3.peg.2647"/>
<keyword evidence="10" id="KW-1185">Reference proteome</keyword>
<evidence type="ECO:0000256" key="7">
    <source>
        <dbReference type="HAMAP-Rule" id="MF_01374"/>
    </source>
</evidence>
<dbReference type="GO" id="GO:0019243">
    <property type="term" value="P:methylglyoxal catabolic process to D-lactate via S-lactoyl-glutathione"/>
    <property type="evidence" value="ECO:0007669"/>
    <property type="project" value="UniProtKB-UniRule"/>
</dbReference>
<evidence type="ECO:0000256" key="6">
    <source>
        <dbReference type="ARBA" id="ARBA00022833"/>
    </source>
</evidence>
<feature type="binding site" evidence="7">
    <location>
        <position position="65"/>
    </location>
    <ligand>
        <name>Zn(2+)</name>
        <dbReference type="ChEBI" id="CHEBI:29105"/>
        <label>1</label>
    </ligand>
</feature>
<evidence type="ECO:0000313" key="10">
    <source>
        <dbReference type="Proteomes" id="UP000029085"/>
    </source>
</evidence>
<evidence type="ECO:0000256" key="3">
    <source>
        <dbReference type="ARBA" id="ARBA00006759"/>
    </source>
</evidence>
<evidence type="ECO:0000313" key="9">
    <source>
        <dbReference type="EMBL" id="KFL35550.1"/>
    </source>
</evidence>
<comment type="function">
    <text evidence="7">Thiolesterase that catalyzes the hydrolysis of S-D-lactoyl-glutathione to form glutathione and D-lactic acid.</text>
</comment>
<keyword evidence="6 7" id="KW-0862">Zinc</keyword>
<dbReference type="Proteomes" id="UP000029085">
    <property type="component" value="Unassembled WGS sequence"/>
</dbReference>
<dbReference type="PANTHER" id="PTHR43705">
    <property type="entry name" value="HYDROXYACYLGLUTATHIONE HYDROLASE"/>
    <property type="match status" value="1"/>
</dbReference>
<comment type="caution">
    <text evidence="9">The sequence shown here is derived from an EMBL/GenBank/DDBJ whole genome shotgun (WGS) entry which is preliminary data.</text>
</comment>
<feature type="binding site" evidence="7">
    <location>
        <position position="67"/>
    </location>
    <ligand>
        <name>Zn(2+)</name>
        <dbReference type="ChEBI" id="CHEBI:29105"/>
        <label>2</label>
    </ligand>
</feature>
<dbReference type="Pfam" id="PF16123">
    <property type="entry name" value="HAGH_C"/>
    <property type="match status" value="1"/>
</dbReference>
<dbReference type="CDD" id="cd07723">
    <property type="entry name" value="hydroxyacylglutathione_hydrolase_MBL-fold"/>
    <property type="match status" value="1"/>
</dbReference>
<dbReference type="EMBL" id="AVCJ01000051">
    <property type="protein sequence ID" value="KFL35550.1"/>
    <property type="molecule type" value="Genomic_DNA"/>
</dbReference>
<comment type="subunit">
    <text evidence="7">Monomer.</text>
</comment>
<evidence type="ECO:0000259" key="8">
    <source>
        <dbReference type="SMART" id="SM00849"/>
    </source>
</evidence>
<comment type="catalytic activity">
    <reaction evidence="1 7">
        <text>an S-(2-hydroxyacyl)glutathione + H2O = a 2-hydroxy carboxylate + glutathione + H(+)</text>
        <dbReference type="Rhea" id="RHEA:21864"/>
        <dbReference type="ChEBI" id="CHEBI:15377"/>
        <dbReference type="ChEBI" id="CHEBI:15378"/>
        <dbReference type="ChEBI" id="CHEBI:57925"/>
        <dbReference type="ChEBI" id="CHEBI:58896"/>
        <dbReference type="ChEBI" id="CHEBI:71261"/>
        <dbReference type="EC" id="3.1.2.6"/>
    </reaction>
</comment>
<dbReference type="UniPathway" id="UPA00619">
    <property type="reaction ID" value="UER00676"/>
</dbReference>
<dbReference type="InterPro" id="IPR050110">
    <property type="entry name" value="Glyoxalase_II_hydrolase"/>
</dbReference>
<sequence>MPESIANPAAPLELIPLPAFQDNYIWLLAGGGGDCIVVDPGDAAPVLAAASRGLRPVAVLLTHHHADHVGGVQALLEAFPVACYGPDDSRVPAAALRVGDGDRVEVPALGVCFDVIAVPGHTRSHIAFHGAGLLFSGDTLFSLGCGRLFEGSPEQMLESLDRLAALPGDTRVCCGHEYTQANGRFAQVADPGNAECARRLDAVRAARARGEPSLPVSLASERDCNPFLRTDTAAVRDTVARRLGRPPRDRLEVFATLRDWKDGFAG</sequence>
<dbReference type="SMART" id="SM00849">
    <property type="entry name" value="Lactamase_B"/>
    <property type="match status" value="1"/>
</dbReference>
<dbReference type="NCBIfam" id="TIGR03413">
    <property type="entry name" value="GSH_gloB"/>
    <property type="match status" value="1"/>
</dbReference>
<feature type="binding site" evidence="7">
    <location>
        <position position="138"/>
    </location>
    <ligand>
        <name>Zn(2+)</name>
        <dbReference type="ChEBI" id="CHEBI:29105"/>
        <label>1</label>
    </ligand>
</feature>
<feature type="binding site" evidence="7">
    <location>
        <position position="68"/>
    </location>
    <ligand>
        <name>Zn(2+)</name>
        <dbReference type="ChEBI" id="CHEBI:29105"/>
        <label>2</label>
    </ligand>
</feature>
<feature type="domain" description="Metallo-beta-lactamase" evidence="8">
    <location>
        <begin position="22"/>
        <end position="176"/>
    </location>
</feature>
<feature type="binding site" evidence="7">
    <location>
        <position position="121"/>
    </location>
    <ligand>
        <name>Zn(2+)</name>
        <dbReference type="ChEBI" id="CHEBI:29105"/>
        <label>1</label>
    </ligand>
</feature>
<dbReference type="PIRSF" id="PIRSF005457">
    <property type="entry name" value="Glx"/>
    <property type="match status" value="1"/>
</dbReference>
<dbReference type="InterPro" id="IPR032282">
    <property type="entry name" value="HAGH_C"/>
</dbReference>
<evidence type="ECO:0000256" key="4">
    <source>
        <dbReference type="ARBA" id="ARBA00022723"/>
    </source>
</evidence>
<feature type="binding site" evidence="7">
    <location>
        <position position="63"/>
    </location>
    <ligand>
        <name>Zn(2+)</name>
        <dbReference type="ChEBI" id="CHEBI:29105"/>
        <label>1</label>
    </ligand>
</feature>
<dbReference type="GO" id="GO:0004416">
    <property type="term" value="F:hydroxyacylglutathione hydrolase activity"/>
    <property type="evidence" value="ECO:0007669"/>
    <property type="project" value="UniProtKB-UniRule"/>
</dbReference>
<evidence type="ECO:0000256" key="2">
    <source>
        <dbReference type="ARBA" id="ARBA00004963"/>
    </source>
</evidence>
<proteinExistence type="inferred from homology"/>
<evidence type="ECO:0000256" key="5">
    <source>
        <dbReference type="ARBA" id="ARBA00022801"/>
    </source>
</evidence>
<dbReference type="InterPro" id="IPR001279">
    <property type="entry name" value="Metallo-B-lactamas"/>
</dbReference>
<comment type="cofactor">
    <cofactor evidence="7">
        <name>Zn(2+)</name>
        <dbReference type="ChEBI" id="CHEBI:29105"/>
    </cofactor>
    <text evidence="7">Binds 2 Zn(2+) ions per subunit.</text>
</comment>
<dbReference type="EC" id="3.1.2.6" evidence="7"/>
<comment type="similarity">
    <text evidence="3 7">Belongs to the metallo-beta-lactamase superfamily. Glyoxalase II family.</text>
</comment>
<evidence type="ECO:0000256" key="1">
    <source>
        <dbReference type="ARBA" id="ARBA00001623"/>
    </source>
</evidence>
<dbReference type="Gene3D" id="3.60.15.10">
    <property type="entry name" value="Ribonuclease Z/Hydroxyacylglutathione hydrolase-like"/>
    <property type="match status" value="1"/>
</dbReference>
<reference evidence="9 10" key="2">
    <citation type="journal article" date="2015" name="Stand. Genomic Sci.">
        <title>High quality draft genomic sequence of Arenimonas donghaensis DSM 18148(T).</title>
        <authorList>
            <person name="Chen F."/>
            <person name="Wang H."/>
            <person name="Cao Y."/>
            <person name="Li X."/>
            <person name="Wang G."/>
        </authorList>
    </citation>
    <scope>NUCLEOTIDE SEQUENCE [LARGE SCALE GENOMIC DNA]</scope>
    <source>
        <strain evidence="9 10">HO3-R19</strain>
    </source>
</reference>
<dbReference type="PANTHER" id="PTHR43705:SF1">
    <property type="entry name" value="HYDROXYACYLGLUTATHIONE HYDROLASE GLOB"/>
    <property type="match status" value="1"/>
</dbReference>
<name>A0A087MF97_9GAMM</name>
<feature type="binding site" evidence="7">
    <location>
        <position position="138"/>
    </location>
    <ligand>
        <name>Zn(2+)</name>
        <dbReference type="ChEBI" id="CHEBI:29105"/>
        <label>2</label>
    </ligand>
</feature>
<protein>
    <recommendedName>
        <fullName evidence="7">Hydroxyacylglutathione hydrolase</fullName>
        <ecNumber evidence="7">3.1.2.6</ecNumber>
    </recommendedName>
    <alternativeName>
        <fullName evidence="7">Glyoxalase II</fullName>
        <shortName evidence="7">Glx II</shortName>
    </alternativeName>
</protein>
<feature type="binding site" evidence="7">
    <location>
        <position position="176"/>
    </location>
    <ligand>
        <name>Zn(2+)</name>
        <dbReference type="ChEBI" id="CHEBI:29105"/>
        <label>2</label>
    </ligand>
</feature>
<dbReference type="AlphaFoldDB" id="A0A087MF97"/>
<dbReference type="InterPro" id="IPR036866">
    <property type="entry name" value="RibonucZ/Hydroxyglut_hydro"/>
</dbReference>
<dbReference type="Pfam" id="PF00753">
    <property type="entry name" value="Lactamase_B"/>
    <property type="match status" value="1"/>
</dbReference>